<protein>
    <submittedName>
        <fullName evidence="2">Collagen triple helix repeat (20 copies)</fullName>
    </submittedName>
</protein>
<comment type="caution">
    <text evidence="2">The sequence shown here is derived from an EMBL/GenBank/DDBJ whole genome shotgun (WGS) entry which is preliminary data.</text>
</comment>
<organism evidence="2 3">
    <name type="scientific">Bifidobacterium vansinderenii</name>
    <dbReference type="NCBI Taxonomy" id="1984871"/>
    <lineage>
        <taxon>Bacteria</taxon>
        <taxon>Bacillati</taxon>
        <taxon>Actinomycetota</taxon>
        <taxon>Actinomycetes</taxon>
        <taxon>Bifidobacteriales</taxon>
        <taxon>Bifidobacteriaceae</taxon>
        <taxon>Bifidobacterium</taxon>
    </lineage>
</organism>
<dbReference type="AlphaFoldDB" id="A0A229VW99"/>
<feature type="compositionally biased region" description="Gly residues" evidence="1">
    <location>
        <begin position="44"/>
        <end position="54"/>
    </location>
</feature>
<accession>A0A229VW99</accession>
<keyword evidence="3" id="KW-1185">Reference proteome</keyword>
<feature type="compositionally biased region" description="Low complexity" evidence="1">
    <location>
        <begin position="267"/>
        <end position="287"/>
    </location>
</feature>
<dbReference type="GO" id="GO:0030020">
    <property type="term" value="F:extracellular matrix structural constituent conferring tensile strength"/>
    <property type="evidence" value="ECO:0007669"/>
    <property type="project" value="TreeGrafter"/>
</dbReference>
<sequence>MAKQTKHNLRYVHPVNDPDNKPVRQFIDQVQFVDADGNPVDITAGGGGGAGTPGPKGEKGDPGPKGDPGEQGEQGEPGPKGDPGRSFRVANVDVLSNTDVAKSAITPNDSILVGDIIIDNAGDAYSVTALAANTVHVSNAIANYSLKGPKGDPGAKGEDGKGIEIAGSVATKANLPKNLTAADAGKAYLAEDDGLLYVWSGTAFPETGTQFKGPKGDTGATGPAGVTSATVTTLAAGATPTVVLNKGVLALGIPAGAKGDKGDPGAKGDLGPTGPTGKTGDPGPAGARGNTITTGTGAPTDVSNAQAGDIYIDTATGNYYAVQTA</sequence>
<proteinExistence type="predicted"/>
<dbReference type="GO" id="GO:0005615">
    <property type="term" value="C:extracellular space"/>
    <property type="evidence" value="ECO:0007669"/>
    <property type="project" value="TreeGrafter"/>
</dbReference>
<evidence type="ECO:0000256" key="1">
    <source>
        <dbReference type="SAM" id="MobiDB-lite"/>
    </source>
</evidence>
<dbReference type="GO" id="GO:0031012">
    <property type="term" value="C:extracellular matrix"/>
    <property type="evidence" value="ECO:0007669"/>
    <property type="project" value="TreeGrafter"/>
</dbReference>
<evidence type="ECO:0000313" key="2">
    <source>
        <dbReference type="EMBL" id="OXM99893.1"/>
    </source>
</evidence>
<dbReference type="RefSeq" id="WP_143248624.1">
    <property type="nucleotide sequence ID" value="NZ_NEWD01000027.1"/>
</dbReference>
<dbReference type="PANTHER" id="PTHR24023">
    <property type="entry name" value="COLLAGEN ALPHA"/>
    <property type="match status" value="1"/>
</dbReference>
<dbReference type="Proteomes" id="UP000215433">
    <property type="component" value="Unassembled WGS sequence"/>
</dbReference>
<evidence type="ECO:0000313" key="3">
    <source>
        <dbReference type="Proteomes" id="UP000215433"/>
    </source>
</evidence>
<feature type="compositionally biased region" description="Basic residues" evidence="1">
    <location>
        <begin position="1"/>
        <end position="10"/>
    </location>
</feature>
<feature type="region of interest" description="Disordered" evidence="1">
    <location>
        <begin position="1"/>
        <end position="22"/>
    </location>
</feature>
<reference evidence="2 3" key="1">
    <citation type="submission" date="2017-05" db="EMBL/GenBank/DDBJ databases">
        <title>Bifidobacterium vansinderenii sp. nov.</title>
        <authorList>
            <person name="Lugli G.A."/>
            <person name="Duranti S."/>
            <person name="Mangifesta M."/>
        </authorList>
    </citation>
    <scope>NUCLEOTIDE SEQUENCE [LARGE SCALE GENOMIC DNA]</scope>
    <source>
        <strain evidence="2 3">Tam10B</strain>
    </source>
</reference>
<feature type="region of interest" description="Disordered" evidence="1">
    <location>
        <begin position="256"/>
        <end position="304"/>
    </location>
</feature>
<feature type="compositionally biased region" description="Polar residues" evidence="1">
    <location>
        <begin position="290"/>
        <end position="304"/>
    </location>
</feature>
<gene>
    <name evidence="2" type="ORF">Tam10B_1856</name>
</gene>
<dbReference type="PANTHER" id="PTHR24023:SF1082">
    <property type="entry name" value="COLLAGEN TRIPLE HELIX REPEAT"/>
    <property type="match status" value="1"/>
</dbReference>
<keyword evidence="2" id="KW-0176">Collagen</keyword>
<dbReference type="EMBL" id="NEWD01000027">
    <property type="protein sequence ID" value="OXM99893.1"/>
    <property type="molecule type" value="Genomic_DNA"/>
</dbReference>
<dbReference type="GO" id="GO:0030198">
    <property type="term" value="P:extracellular matrix organization"/>
    <property type="evidence" value="ECO:0007669"/>
    <property type="project" value="TreeGrafter"/>
</dbReference>
<name>A0A229VW99_9BIFI</name>
<dbReference type="InterPro" id="IPR050149">
    <property type="entry name" value="Collagen_superfamily"/>
</dbReference>
<feature type="region of interest" description="Disordered" evidence="1">
    <location>
        <begin position="34"/>
        <end position="87"/>
    </location>
</feature>
<dbReference type="OrthoDB" id="4411935at2"/>
<feature type="compositionally biased region" description="Basic and acidic residues" evidence="1">
    <location>
        <begin position="56"/>
        <end position="68"/>
    </location>
</feature>